<keyword evidence="1" id="KW-0521">NADP</keyword>
<dbReference type="EMBL" id="JADGJD010000713">
    <property type="protein sequence ID" value="KAJ3048957.1"/>
    <property type="molecule type" value="Genomic_DNA"/>
</dbReference>
<name>A0AAD5S9R5_9FUNG</name>
<dbReference type="PRINTS" id="PR00081">
    <property type="entry name" value="GDHRDH"/>
</dbReference>
<dbReference type="SUPFAM" id="SSF51735">
    <property type="entry name" value="NAD(P)-binding Rossmann-fold domains"/>
    <property type="match status" value="1"/>
</dbReference>
<dbReference type="InterPro" id="IPR051935">
    <property type="entry name" value="HSDL2"/>
</dbReference>
<dbReference type="InterPro" id="IPR002347">
    <property type="entry name" value="SDR_fam"/>
</dbReference>
<dbReference type="Proteomes" id="UP001212841">
    <property type="component" value="Unassembled WGS sequence"/>
</dbReference>
<reference evidence="2" key="1">
    <citation type="submission" date="2020-05" db="EMBL/GenBank/DDBJ databases">
        <title>Phylogenomic resolution of chytrid fungi.</title>
        <authorList>
            <person name="Stajich J.E."/>
            <person name="Amses K."/>
            <person name="Simmons R."/>
            <person name="Seto K."/>
            <person name="Myers J."/>
            <person name="Bonds A."/>
            <person name="Quandt C.A."/>
            <person name="Barry K."/>
            <person name="Liu P."/>
            <person name="Grigoriev I."/>
            <person name="Longcore J.E."/>
            <person name="James T.Y."/>
        </authorList>
    </citation>
    <scope>NUCLEOTIDE SEQUENCE</scope>
    <source>
        <strain evidence="2">JEL0318</strain>
    </source>
</reference>
<dbReference type="InterPro" id="IPR036291">
    <property type="entry name" value="NAD(P)-bd_dom_sf"/>
</dbReference>
<dbReference type="AlphaFoldDB" id="A0AAD5S9R5"/>
<dbReference type="Pfam" id="PF00106">
    <property type="entry name" value="adh_short"/>
    <property type="match status" value="1"/>
</dbReference>
<evidence type="ECO:0008006" key="4">
    <source>
        <dbReference type="Google" id="ProtNLM"/>
    </source>
</evidence>
<dbReference type="InterPro" id="IPR020904">
    <property type="entry name" value="Sc_DH/Rdtase_CS"/>
</dbReference>
<evidence type="ECO:0000256" key="1">
    <source>
        <dbReference type="ARBA" id="ARBA00022857"/>
    </source>
</evidence>
<sequence length="267" mass="29101">MAIVIGATRGIGSQIAITLSTSYHVIIAGRSTPSSPSSQYGGDIQYVAEAIKAKGGTATPIQCDVRKVGDIENLVRRSEELGAVEVVVYNAGAISWGSVKDAPLKRFDLLQEVNIRGLYAVIQMQLPHFLKRNRGKFIVVSPPIYSRFFRGKTPYAIGKVGMTVLTQGLSLELSPTNISITSLWPATAIESAVTTHQNIAPKFLRKPSIFADAVLKIATFPDASKLNGLALIDEDFLREWCGVVDFERYRVGGYMACLVKGRRCTHL</sequence>
<organism evidence="2 3">
    <name type="scientific">Rhizophlyctis rosea</name>
    <dbReference type="NCBI Taxonomy" id="64517"/>
    <lineage>
        <taxon>Eukaryota</taxon>
        <taxon>Fungi</taxon>
        <taxon>Fungi incertae sedis</taxon>
        <taxon>Chytridiomycota</taxon>
        <taxon>Chytridiomycota incertae sedis</taxon>
        <taxon>Chytridiomycetes</taxon>
        <taxon>Rhizophlyctidales</taxon>
        <taxon>Rhizophlyctidaceae</taxon>
        <taxon>Rhizophlyctis</taxon>
    </lineage>
</organism>
<gene>
    <name evidence="2" type="ORF">HK097_010046</name>
</gene>
<dbReference type="Gene3D" id="3.40.50.720">
    <property type="entry name" value="NAD(P)-binding Rossmann-like Domain"/>
    <property type="match status" value="1"/>
</dbReference>
<proteinExistence type="predicted"/>
<accession>A0AAD5S9R5</accession>
<dbReference type="PROSITE" id="PS00061">
    <property type="entry name" value="ADH_SHORT"/>
    <property type="match status" value="1"/>
</dbReference>
<evidence type="ECO:0000313" key="3">
    <source>
        <dbReference type="Proteomes" id="UP001212841"/>
    </source>
</evidence>
<dbReference type="PANTHER" id="PTHR42808">
    <property type="entry name" value="HYDROXYSTEROID DEHYDROGENASE-LIKE PROTEIN 2"/>
    <property type="match status" value="1"/>
</dbReference>
<keyword evidence="3" id="KW-1185">Reference proteome</keyword>
<comment type="caution">
    <text evidence="2">The sequence shown here is derived from an EMBL/GenBank/DDBJ whole genome shotgun (WGS) entry which is preliminary data.</text>
</comment>
<dbReference type="PANTHER" id="PTHR42808:SF4">
    <property type="entry name" value="SHORT CHAIN DEHYDROGENASE"/>
    <property type="match status" value="1"/>
</dbReference>
<evidence type="ECO:0000313" key="2">
    <source>
        <dbReference type="EMBL" id="KAJ3048957.1"/>
    </source>
</evidence>
<protein>
    <recommendedName>
        <fullName evidence="4">NAD(P)-binding protein</fullName>
    </recommendedName>
</protein>